<reference evidence="1" key="1">
    <citation type="journal article" date="2019" name="MBio">
        <title>Virus Genomes from Deep Sea Sediments Expand the Ocean Megavirome and Support Independent Origins of Viral Gigantism.</title>
        <authorList>
            <person name="Backstrom D."/>
            <person name="Yutin N."/>
            <person name="Jorgensen S.L."/>
            <person name="Dharamshi J."/>
            <person name="Homa F."/>
            <person name="Zaremba-Niedwiedzka K."/>
            <person name="Spang A."/>
            <person name="Wolf Y.I."/>
            <person name="Koonin E.V."/>
            <person name="Ettema T.J."/>
        </authorList>
    </citation>
    <scope>NUCLEOTIDE SEQUENCE</scope>
</reference>
<gene>
    <name evidence="1" type="ORF">LCPAC302_01370</name>
</gene>
<sequence length="125" mass="14439">MTEKEIEEKGDEFLFVYEANGTFYAKLEIIGKKDGRSVVIHPVFYTGYTNNMNSEKVTWSEKHNKYVSESKDGSWLDLIKDYPDSVYEMDVNEVVHHDNKLFHCDGDLLIYLTGSEPKITSITMS</sequence>
<organism evidence="1">
    <name type="scientific">Pithovirus LCPAC302</name>
    <dbReference type="NCBI Taxonomy" id="2506593"/>
    <lineage>
        <taxon>Viruses</taxon>
        <taxon>Pithoviruses</taxon>
    </lineage>
</organism>
<proteinExistence type="predicted"/>
<dbReference type="EMBL" id="MK500542">
    <property type="protein sequence ID" value="QBK91517.1"/>
    <property type="molecule type" value="Genomic_DNA"/>
</dbReference>
<protein>
    <submittedName>
        <fullName evidence="1">Uncharacterized protein</fullName>
    </submittedName>
</protein>
<evidence type="ECO:0000313" key="1">
    <source>
        <dbReference type="EMBL" id="QBK91517.1"/>
    </source>
</evidence>
<name>A0A481Z6X0_9VIRU</name>
<accession>A0A481Z6X0</accession>